<dbReference type="Pfam" id="PF04230">
    <property type="entry name" value="PS_pyruv_trans"/>
    <property type="match status" value="1"/>
</dbReference>
<proteinExistence type="predicted"/>
<dbReference type="RefSeq" id="WP_096798633.1">
    <property type="nucleotide sequence ID" value="NZ_CP023564.1"/>
</dbReference>
<dbReference type="KEGG" id="bgg:CFK41_04740"/>
<name>A0A291GVA6_9MICO</name>
<gene>
    <name evidence="2" type="ORF">CFK41_04740</name>
</gene>
<evidence type="ECO:0000259" key="1">
    <source>
        <dbReference type="Pfam" id="PF04230"/>
    </source>
</evidence>
<keyword evidence="3" id="KW-1185">Reference proteome</keyword>
<dbReference type="Proteomes" id="UP000217889">
    <property type="component" value="Chromosome"/>
</dbReference>
<sequence length="384" mass="41771">MFGSRRRRAAAAAENDVPEVELPRPGPLHAPLYLVSMATYPNYGDELIARRWLEHLARNRPEDEVWLDCRRPGTASALFGGIHPRLRVTDAVFRTVEDSLHGSRRSVEDIVTTLGTPLYDAPLLALREAGSLHLLGGGFVNAVWPQNDLLVTALRAAARISGAPLIATGQGLAPVGAETFAGFDHVSVRDAPSAEHLGIARGVDDAYLVQDVPVPDRSAPTELVLCVQSDVIDENAFERLLGHVRRTVEASGIPRDRVRYVEALPGGDHAGFARLQDLVAEDGFLPFTTFWRGEFAPAAHQIWITTRFHHHLVASLHGARGIALSARPGYYDVKHGSLVEGGSRWEIQDGTGPVLDLATLEEPDSAADLVRAKRAEAELLYGRS</sequence>
<accession>A0A291GVA6</accession>
<dbReference type="EMBL" id="CP023564">
    <property type="protein sequence ID" value="ATG54161.1"/>
    <property type="molecule type" value="Genomic_DNA"/>
</dbReference>
<protein>
    <recommendedName>
        <fullName evidence="1">Polysaccharide pyruvyl transferase domain-containing protein</fullName>
    </recommendedName>
</protein>
<evidence type="ECO:0000313" key="3">
    <source>
        <dbReference type="Proteomes" id="UP000217889"/>
    </source>
</evidence>
<dbReference type="OrthoDB" id="8444043at2"/>
<evidence type="ECO:0000313" key="2">
    <source>
        <dbReference type="EMBL" id="ATG54161.1"/>
    </source>
</evidence>
<dbReference type="InterPro" id="IPR007345">
    <property type="entry name" value="Polysacch_pyruvyl_Trfase"/>
</dbReference>
<organism evidence="2 3">
    <name type="scientific">Brachybacterium ginsengisoli</name>
    <dbReference type="NCBI Taxonomy" id="1331682"/>
    <lineage>
        <taxon>Bacteria</taxon>
        <taxon>Bacillati</taxon>
        <taxon>Actinomycetota</taxon>
        <taxon>Actinomycetes</taxon>
        <taxon>Micrococcales</taxon>
        <taxon>Dermabacteraceae</taxon>
        <taxon>Brachybacterium</taxon>
    </lineage>
</organism>
<feature type="domain" description="Polysaccharide pyruvyl transferase" evidence="1">
    <location>
        <begin position="42"/>
        <end position="325"/>
    </location>
</feature>
<dbReference type="AlphaFoldDB" id="A0A291GVA6"/>
<reference evidence="2 3" key="1">
    <citation type="journal article" date="2014" name="Int. J. Syst. Evol. Microbiol.">
        <title>Brachybacterium ginsengisoli sp. nov., isolated from soil of a ginseng field.</title>
        <authorList>
            <person name="Hoang V.A."/>
            <person name="Kim Y.J."/>
            <person name="Nguyen N.L."/>
            <person name="Yang D.C."/>
        </authorList>
    </citation>
    <scope>NUCLEOTIDE SEQUENCE [LARGE SCALE GENOMIC DNA]</scope>
    <source>
        <strain evidence="2 3">DCY80</strain>
    </source>
</reference>